<feature type="domain" description="NACHT" evidence="3">
    <location>
        <begin position="346"/>
        <end position="485"/>
    </location>
</feature>
<dbReference type="Proteomes" id="UP001186944">
    <property type="component" value="Unassembled WGS sequence"/>
</dbReference>
<dbReference type="InterPro" id="IPR052752">
    <property type="entry name" value="NACHT-WD_repeat"/>
</dbReference>
<dbReference type="EMBL" id="VSWD01000008">
    <property type="protein sequence ID" value="KAK3095279.1"/>
    <property type="molecule type" value="Genomic_DNA"/>
</dbReference>
<keyword evidence="1" id="KW-0853">WD repeat</keyword>
<dbReference type="Pfam" id="PF05729">
    <property type="entry name" value="NACHT"/>
    <property type="match status" value="1"/>
</dbReference>
<sequence>MRIKIFSDTHNERNRLMEHVYPRMKEFCQMKGYEFQVVDMRWGIQHEAANDHSTVDLCLQELRNCQRLSTGPNFVSLLSHKYSYSNLKTRIEAKEFETLLQYHGMDNNAKNLLQRCYKKDENACPPEYVLLPINHNIPQYLSQNEVEQKTAKDQWQKECQEMVLALCEASEKLLSKEEAFKYSKTVMEIETQAGVLESKEPNKHCLWFHRVIENIENQPHSDQVSNYVDKENTSKKSLKSKMSHCLGAGNIHTYHVKWSDKGVDPQLQKHSQYLDKMTSDFESHMMTMIEKSIEERESYDQYLNKPLHRECVQHLQFCQEKLKGFYGREDTLKKIADYITGDSKEPLVIHGLPGCGKTCIMAAAAQKAWDLVKDIGAIILRFVRCSRKLITARFTRSINKLEWNYEEKYIFILDSVDQLEVCNGGHDVLSWLPRTLPDNVKVIISVADNDILTTLKEELSAASFVDVPDFSVDEANKIIDHWSKDRNRQLTKLQKSILIGAFKNCTLPLFLKLSAEKAFNWRSFEEENHLVLENSLRMAINTQFEQLERKHGQTFISHTLGYVTAARYGASESELEDVLSCDDEVLNSVYVNEVPPVRRLPPLILVRLLSDLRPYFEERDIHTEGVRALYWCQRQFIETAHERYLSDPKTTHKLHQGLADYFSGKWANDRNVGELKKECLMNVEFLMAKLQCLGVESVIEDFQLARAAFPADQLIGTLGDAFYLSCSALQYDVRQLPAQFIDRLSHDKVYKQTLFQMYMYITLKC</sequence>
<protein>
    <submittedName>
        <fullName evidence="5">Uncharacterized protein</fullName>
    </submittedName>
</protein>
<name>A0AA89BYK7_PINIB</name>
<dbReference type="PANTHER" id="PTHR19871">
    <property type="entry name" value="BETA TRANSDUCIN-RELATED PROTEIN"/>
    <property type="match status" value="1"/>
</dbReference>
<evidence type="ECO:0000256" key="2">
    <source>
        <dbReference type="ARBA" id="ARBA00022737"/>
    </source>
</evidence>
<dbReference type="PANTHER" id="PTHR19871:SF14">
    <property type="entry name" value="DUF4062 DOMAIN-CONTAINING PROTEIN"/>
    <property type="match status" value="1"/>
</dbReference>
<feature type="domain" description="NWD1/2-like winged helix-turn-helix" evidence="4">
    <location>
        <begin position="533"/>
        <end position="649"/>
    </location>
</feature>
<accession>A0AA89BYK7</accession>
<evidence type="ECO:0000259" key="3">
    <source>
        <dbReference type="Pfam" id="PF05729"/>
    </source>
</evidence>
<dbReference type="InterPro" id="IPR057588">
    <property type="entry name" value="NWD1/2-like_WH"/>
</dbReference>
<dbReference type="SUPFAM" id="SSF52540">
    <property type="entry name" value="P-loop containing nucleoside triphosphate hydrolases"/>
    <property type="match status" value="1"/>
</dbReference>
<evidence type="ECO:0000313" key="6">
    <source>
        <dbReference type="Proteomes" id="UP001186944"/>
    </source>
</evidence>
<evidence type="ECO:0000259" key="4">
    <source>
        <dbReference type="Pfam" id="PF25469"/>
    </source>
</evidence>
<keyword evidence="2" id="KW-0677">Repeat</keyword>
<organism evidence="5 6">
    <name type="scientific">Pinctada imbricata</name>
    <name type="common">Atlantic pearl-oyster</name>
    <name type="synonym">Pinctada martensii</name>
    <dbReference type="NCBI Taxonomy" id="66713"/>
    <lineage>
        <taxon>Eukaryota</taxon>
        <taxon>Metazoa</taxon>
        <taxon>Spiralia</taxon>
        <taxon>Lophotrochozoa</taxon>
        <taxon>Mollusca</taxon>
        <taxon>Bivalvia</taxon>
        <taxon>Autobranchia</taxon>
        <taxon>Pteriomorphia</taxon>
        <taxon>Pterioida</taxon>
        <taxon>Pterioidea</taxon>
        <taxon>Pteriidae</taxon>
        <taxon>Pinctada</taxon>
    </lineage>
</organism>
<dbReference type="AlphaFoldDB" id="A0AA89BYK7"/>
<gene>
    <name evidence="5" type="ORF">FSP39_012657</name>
</gene>
<proteinExistence type="predicted"/>
<dbReference type="Pfam" id="PF25469">
    <property type="entry name" value="WHD_NWD1"/>
    <property type="match status" value="1"/>
</dbReference>
<dbReference type="InterPro" id="IPR007111">
    <property type="entry name" value="NACHT_NTPase"/>
</dbReference>
<evidence type="ECO:0000313" key="5">
    <source>
        <dbReference type="EMBL" id="KAK3095279.1"/>
    </source>
</evidence>
<evidence type="ECO:0000256" key="1">
    <source>
        <dbReference type="ARBA" id="ARBA00022574"/>
    </source>
</evidence>
<dbReference type="Gene3D" id="3.40.50.300">
    <property type="entry name" value="P-loop containing nucleotide triphosphate hydrolases"/>
    <property type="match status" value="1"/>
</dbReference>
<comment type="caution">
    <text evidence="5">The sequence shown here is derived from an EMBL/GenBank/DDBJ whole genome shotgun (WGS) entry which is preliminary data.</text>
</comment>
<dbReference type="InterPro" id="IPR027417">
    <property type="entry name" value="P-loop_NTPase"/>
</dbReference>
<keyword evidence="6" id="KW-1185">Reference proteome</keyword>
<reference evidence="5" key="1">
    <citation type="submission" date="2019-08" db="EMBL/GenBank/DDBJ databases">
        <title>The improved chromosome-level genome for the pearl oyster Pinctada fucata martensii using PacBio sequencing and Hi-C.</title>
        <authorList>
            <person name="Zheng Z."/>
        </authorList>
    </citation>
    <scope>NUCLEOTIDE SEQUENCE</scope>
    <source>
        <strain evidence="5">ZZ-2019</strain>
        <tissue evidence="5">Adductor muscle</tissue>
    </source>
</reference>